<dbReference type="CDD" id="cd24163">
    <property type="entry name" value="RWDD2_C"/>
    <property type="match status" value="1"/>
</dbReference>
<evidence type="ECO:0000259" key="1">
    <source>
        <dbReference type="Pfam" id="PF06544"/>
    </source>
</evidence>
<evidence type="ECO:0000313" key="3">
    <source>
        <dbReference type="Proteomes" id="UP001218218"/>
    </source>
</evidence>
<dbReference type="EMBL" id="JARIHO010000005">
    <property type="protein sequence ID" value="KAJ7360975.1"/>
    <property type="molecule type" value="Genomic_DNA"/>
</dbReference>
<dbReference type="AlphaFoldDB" id="A0AAD7AJT3"/>
<sequence length="275" mass="30726">MDSARLLEELQLIQFTLLPDEVLTFLDDEGSVWSQLLHDYCNDASVGEDETFSWPSALPHIQVKPHLSNIWFEVEFSSPPNSVPSVSVKGENMTRSEQERWQNIIRERMDDITTSEVPVYELLCLHLLPLLHDEMAAAPAEESPPVAVDSDASGAHLKFHALLTSHHLISPKKRRSLQQWSGSLAVTGFAKVGYPGVIYAQGEQGSVEEFVENVKAMQWLALRLRFLESLPVSESGQAGAQGWTEFEKVGEAVEAMRRLGLENWIIEMGIGSRTS</sequence>
<name>A0AAD7AJT3_9AGAR</name>
<feature type="domain" description="Small nuclear ribonucleoprotein Prp3 C-terminal" evidence="1">
    <location>
        <begin position="163"/>
        <end position="220"/>
    </location>
</feature>
<comment type="caution">
    <text evidence="2">The sequence shown here is derived from an EMBL/GenBank/DDBJ whole genome shotgun (WGS) entry which is preliminary data.</text>
</comment>
<dbReference type="PANTHER" id="PTHR15955">
    <property type="entry name" value="RWD DOMAIN CONTAINING PROTEIN 2"/>
    <property type="match status" value="1"/>
</dbReference>
<organism evidence="2 3">
    <name type="scientific">Mycena albidolilacea</name>
    <dbReference type="NCBI Taxonomy" id="1033008"/>
    <lineage>
        <taxon>Eukaryota</taxon>
        <taxon>Fungi</taxon>
        <taxon>Dikarya</taxon>
        <taxon>Basidiomycota</taxon>
        <taxon>Agaricomycotina</taxon>
        <taxon>Agaricomycetes</taxon>
        <taxon>Agaricomycetidae</taxon>
        <taxon>Agaricales</taxon>
        <taxon>Marasmiineae</taxon>
        <taxon>Mycenaceae</taxon>
        <taxon>Mycena</taxon>
    </lineage>
</organism>
<dbReference type="InterPro" id="IPR059181">
    <property type="entry name" value="RWDD2A-B_C"/>
</dbReference>
<reference evidence="2" key="1">
    <citation type="submission" date="2023-03" db="EMBL/GenBank/DDBJ databases">
        <title>Massive genome expansion in bonnet fungi (Mycena s.s.) driven by repeated elements and novel gene families across ecological guilds.</title>
        <authorList>
            <consortium name="Lawrence Berkeley National Laboratory"/>
            <person name="Harder C.B."/>
            <person name="Miyauchi S."/>
            <person name="Viragh M."/>
            <person name="Kuo A."/>
            <person name="Thoen E."/>
            <person name="Andreopoulos B."/>
            <person name="Lu D."/>
            <person name="Skrede I."/>
            <person name="Drula E."/>
            <person name="Henrissat B."/>
            <person name="Morin E."/>
            <person name="Kohler A."/>
            <person name="Barry K."/>
            <person name="LaButti K."/>
            <person name="Morin E."/>
            <person name="Salamov A."/>
            <person name="Lipzen A."/>
            <person name="Mereny Z."/>
            <person name="Hegedus B."/>
            <person name="Baldrian P."/>
            <person name="Stursova M."/>
            <person name="Weitz H."/>
            <person name="Taylor A."/>
            <person name="Grigoriev I.V."/>
            <person name="Nagy L.G."/>
            <person name="Martin F."/>
            <person name="Kauserud H."/>
        </authorList>
    </citation>
    <scope>NUCLEOTIDE SEQUENCE</scope>
    <source>
        <strain evidence="2">CBHHK002</strain>
    </source>
</reference>
<gene>
    <name evidence="2" type="ORF">DFH08DRAFT_842709</name>
</gene>
<keyword evidence="3" id="KW-1185">Reference proteome</keyword>
<dbReference type="InterPro" id="IPR017359">
    <property type="entry name" value="Phi-like"/>
</dbReference>
<dbReference type="Proteomes" id="UP001218218">
    <property type="component" value="Unassembled WGS sequence"/>
</dbReference>
<accession>A0AAD7AJT3</accession>
<protein>
    <recommendedName>
        <fullName evidence="1">Small nuclear ribonucleoprotein Prp3 C-terminal domain-containing protein</fullName>
    </recommendedName>
</protein>
<proteinExistence type="predicted"/>
<dbReference type="InterPro" id="IPR010541">
    <property type="entry name" value="Prp3_C"/>
</dbReference>
<dbReference type="PANTHER" id="PTHR15955:SF8">
    <property type="entry name" value="RWD DOMAIN-CONTAINING PROTEIN 2B-RELATED"/>
    <property type="match status" value="1"/>
</dbReference>
<dbReference type="Pfam" id="PF06544">
    <property type="entry name" value="Prp3_C"/>
    <property type="match status" value="1"/>
</dbReference>
<evidence type="ECO:0000313" key="2">
    <source>
        <dbReference type="EMBL" id="KAJ7360975.1"/>
    </source>
</evidence>